<dbReference type="RefSeq" id="WP_226632468.1">
    <property type="nucleotide sequence ID" value="NZ_JALHAT010000016.1"/>
</dbReference>
<gene>
    <name evidence="1" type="ORF">MTR65_10805</name>
</gene>
<keyword evidence="2" id="KW-1185">Reference proteome</keyword>
<accession>A0ABT0ADA3</accession>
<sequence length="92" mass="9977">MGAMLHDARVRFEECHTAWLNECEFAELARTLKALAHEQGVATDPIINELVHFGADAAFALLTVESRLVSDAQAAQVAQTVQMKPAGPPLVH</sequence>
<comment type="caution">
    <text evidence="1">The sequence shown here is derived from an EMBL/GenBank/DDBJ whole genome shotgun (WGS) entry which is preliminary data.</text>
</comment>
<dbReference type="EMBL" id="JALHAT010000016">
    <property type="protein sequence ID" value="MCJ1961173.1"/>
    <property type="molecule type" value="Genomic_DNA"/>
</dbReference>
<dbReference type="Proteomes" id="UP001162802">
    <property type="component" value="Unassembled WGS sequence"/>
</dbReference>
<organism evidence="1 2">
    <name type="scientific">Novosphingobium mangrovi</name>
    <name type="common">ex Hu et al. 2023</name>
    <dbReference type="NCBI Taxonomy" id="2930094"/>
    <lineage>
        <taxon>Bacteria</taxon>
        <taxon>Pseudomonadati</taxon>
        <taxon>Pseudomonadota</taxon>
        <taxon>Alphaproteobacteria</taxon>
        <taxon>Sphingomonadales</taxon>
        <taxon>Sphingomonadaceae</taxon>
        <taxon>Novosphingobium</taxon>
    </lineage>
</organism>
<name>A0ABT0ADA3_9SPHN</name>
<protein>
    <submittedName>
        <fullName evidence="1">Uncharacterized protein</fullName>
    </submittedName>
</protein>
<proteinExistence type="predicted"/>
<evidence type="ECO:0000313" key="2">
    <source>
        <dbReference type="Proteomes" id="UP001162802"/>
    </source>
</evidence>
<reference evidence="1" key="1">
    <citation type="submission" date="2022-03" db="EMBL/GenBank/DDBJ databases">
        <title>Identification of a novel bacterium isolated from mangrove sediments.</title>
        <authorList>
            <person name="Pan X."/>
        </authorList>
    </citation>
    <scope>NUCLEOTIDE SEQUENCE</scope>
    <source>
        <strain evidence="1">B2637</strain>
    </source>
</reference>
<evidence type="ECO:0000313" key="1">
    <source>
        <dbReference type="EMBL" id="MCJ1961173.1"/>
    </source>
</evidence>